<organism evidence="1 2">
    <name type="scientific">Nepenthes gracilis</name>
    <name type="common">Slender pitcher plant</name>
    <dbReference type="NCBI Taxonomy" id="150966"/>
    <lineage>
        <taxon>Eukaryota</taxon>
        <taxon>Viridiplantae</taxon>
        <taxon>Streptophyta</taxon>
        <taxon>Embryophyta</taxon>
        <taxon>Tracheophyta</taxon>
        <taxon>Spermatophyta</taxon>
        <taxon>Magnoliopsida</taxon>
        <taxon>eudicotyledons</taxon>
        <taxon>Gunneridae</taxon>
        <taxon>Pentapetalae</taxon>
        <taxon>Caryophyllales</taxon>
        <taxon>Nepenthaceae</taxon>
        <taxon>Nepenthes</taxon>
    </lineage>
</organism>
<evidence type="ECO:0000313" key="2">
    <source>
        <dbReference type="Proteomes" id="UP001279734"/>
    </source>
</evidence>
<dbReference type="Proteomes" id="UP001279734">
    <property type="component" value="Unassembled WGS sequence"/>
</dbReference>
<protein>
    <submittedName>
        <fullName evidence="1">Uncharacterized protein</fullName>
    </submittedName>
</protein>
<evidence type="ECO:0000313" key="1">
    <source>
        <dbReference type="EMBL" id="GMH22023.1"/>
    </source>
</evidence>
<comment type="caution">
    <text evidence="1">The sequence shown here is derived from an EMBL/GenBank/DDBJ whole genome shotgun (WGS) entry which is preliminary data.</text>
</comment>
<dbReference type="GO" id="GO:0004842">
    <property type="term" value="F:ubiquitin-protein transferase activity"/>
    <property type="evidence" value="ECO:0007669"/>
    <property type="project" value="InterPro"/>
</dbReference>
<reference evidence="1" key="1">
    <citation type="submission" date="2023-05" db="EMBL/GenBank/DDBJ databases">
        <title>Nepenthes gracilis genome sequencing.</title>
        <authorList>
            <person name="Fukushima K."/>
        </authorList>
    </citation>
    <scope>NUCLEOTIDE SEQUENCE</scope>
    <source>
        <strain evidence="1">SING2019-196</strain>
    </source>
</reference>
<dbReference type="PANTHER" id="PTHR46293:SF1">
    <property type="entry name" value="OS03G0632800 PROTEIN"/>
    <property type="match status" value="1"/>
</dbReference>
<dbReference type="InterPro" id="IPR044807">
    <property type="entry name" value="DRIP1-like"/>
</dbReference>
<accession>A0AAD3T1R2</accession>
<dbReference type="PANTHER" id="PTHR46293">
    <property type="entry name" value="E3 UBIQUITIN PROTEIN LIGASE DRIP1"/>
    <property type="match status" value="1"/>
</dbReference>
<gene>
    <name evidence="1" type="ORF">Nepgr_023866</name>
</gene>
<sequence length="103" mass="12190">MEYLNLGNRLSKFAREWERRDINIPTLIISKYVARKVDLPSEAEVEIMFQGYPVIPTLQLRHLIDLWLQTRPTPSERIQTYMGSSAKDFVMELNYARKVDFIN</sequence>
<dbReference type="EMBL" id="BSYO01000024">
    <property type="protein sequence ID" value="GMH22023.1"/>
    <property type="molecule type" value="Genomic_DNA"/>
</dbReference>
<keyword evidence="2" id="KW-1185">Reference proteome</keyword>
<proteinExistence type="predicted"/>
<name>A0AAD3T1R2_NEPGR</name>
<dbReference type="AlphaFoldDB" id="A0AAD3T1R2"/>